<feature type="domain" description="Aminoacyl-transfer RNA synthetases class-II family profile" evidence="16">
    <location>
        <begin position="1"/>
        <end position="404"/>
    </location>
</feature>
<dbReference type="FunFam" id="3.30.930.10:FF:000021">
    <property type="entry name" value="Probable histidine--tRNA ligase, mitochondrial"/>
    <property type="match status" value="1"/>
</dbReference>
<comment type="catalytic activity">
    <reaction evidence="11">
        <text>tRNA(His) + L-histidine + ATP = L-histidyl-tRNA(His) + AMP + diphosphate + H(+)</text>
        <dbReference type="Rhea" id="RHEA:17313"/>
        <dbReference type="Rhea" id="RHEA-COMP:9665"/>
        <dbReference type="Rhea" id="RHEA-COMP:9689"/>
        <dbReference type="ChEBI" id="CHEBI:15378"/>
        <dbReference type="ChEBI" id="CHEBI:30616"/>
        <dbReference type="ChEBI" id="CHEBI:33019"/>
        <dbReference type="ChEBI" id="CHEBI:57595"/>
        <dbReference type="ChEBI" id="CHEBI:78442"/>
        <dbReference type="ChEBI" id="CHEBI:78527"/>
        <dbReference type="ChEBI" id="CHEBI:456215"/>
        <dbReference type="EC" id="6.1.1.21"/>
    </reaction>
</comment>
<dbReference type="SUPFAM" id="SSF52954">
    <property type="entry name" value="Class II aaRS ABD-related"/>
    <property type="match status" value="1"/>
</dbReference>
<dbReference type="Pfam" id="PF13393">
    <property type="entry name" value="tRNA-synt_His"/>
    <property type="match status" value="1"/>
</dbReference>
<keyword evidence="9" id="KW-0030">Aminoacyl-tRNA synthetase</keyword>
<dbReference type="GO" id="GO:0005524">
    <property type="term" value="F:ATP binding"/>
    <property type="evidence" value="ECO:0007669"/>
    <property type="project" value="UniProtKB-KW"/>
</dbReference>
<feature type="region of interest" description="Disordered" evidence="15">
    <location>
        <begin position="525"/>
        <end position="544"/>
    </location>
</feature>
<evidence type="ECO:0000256" key="12">
    <source>
        <dbReference type="ARBA" id="ARBA00058343"/>
    </source>
</evidence>
<gene>
    <name evidence="17" type="ORF">jhhlp_007123</name>
</gene>
<accession>A0A2N3N1S0</accession>
<evidence type="ECO:0000256" key="8">
    <source>
        <dbReference type="ARBA" id="ARBA00022917"/>
    </source>
</evidence>
<dbReference type="EC" id="6.1.1.21" evidence="3"/>
<dbReference type="Gene3D" id="3.40.50.800">
    <property type="entry name" value="Anticodon-binding domain"/>
    <property type="match status" value="1"/>
</dbReference>
<dbReference type="PANTHER" id="PTHR11476:SF7">
    <property type="entry name" value="HISTIDINE--TRNA LIGASE"/>
    <property type="match status" value="1"/>
</dbReference>
<proteinExistence type="inferred from homology"/>
<sequence>MPPKTKFELKVPKGTKDWEGVDMVIRDKIFSTITQVFKRHGGVTIDTPVFELKEILAGKYGEDSKLIYDLADQGGEICSLRYDLTVPFARWLAMNKEIQNIKRYHIAKVYRRDQPAMTKGRMREFYQCDFDIAGVYDAMVPDAEIIRIISEVFDGLGWQNMYTIKLNHRKILDGIFQVCGVPEDKIRTISSAVDKLDKLPWADVRKEMTEEKGLAEDVADRIGEWVVLKGRRDLLEKLQNDEKLAANENMKQGMSDLALMFDYLDHFQALDRVSFDLSLARGLDYYTGVIYEVVTEGSAPEVKAPETGEEEAKKKKKSKGKKDEDEDRSSDPTVGVGSVAAGGRYDNLVGMFSGKTQIPCVGISFGVDRIFSITKARLAADKSAAAVRKNEVDVYVMAFGGKGFTGLLKERMAVCSKLWDAGIKAEFLYKVKPKLPNQFKAAEAGGVPFAVILGEDEWNNGKVKVKEMGLRDGHPEKEGVEVSLDNLVADVKAKLNRRAELEDMTRQAEGLKVVHGIKGDEIEVPAATAPADTPVVETPPVENK</sequence>
<evidence type="ECO:0000256" key="3">
    <source>
        <dbReference type="ARBA" id="ARBA00012815"/>
    </source>
</evidence>
<dbReference type="EMBL" id="NLAX01001034">
    <property type="protein sequence ID" value="PKS06375.1"/>
    <property type="molecule type" value="Genomic_DNA"/>
</dbReference>
<feature type="binding site" evidence="14">
    <location>
        <position position="131"/>
    </location>
    <ligand>
        <name>L-histidine</name>
        <dbReference type="ChEBI" id="CHEBI:57595"/>
    </ligand>
</feature>
<keyword evidence="8" id="KW-0648">Protein biosynthesis</keyword>
<dbReference type="InterPro" id="IPR033656">
    <property type="entry name" value="HisRS_anticodon"/>
</dbReference>
<protein>
    <recommendedName>
        <fullName evidence="13">Histidine--tRNA ligase, mitochondrial</fullName>
        <ecNumber evidence="3">6.1.1.21</ecNumber>
    </recommendedName>
    <alternativeName>
        <fullName evidence="10">Histidyl-tRNA synthetase</fullName>
    </alternativeName>
</protein>
<evidence type="ECO:0000256" key="2">
    <source>
        <dbReference type="ARBA" id="ARBA00008226"/>
    </source>
</evidence>
<dbReference type="InterPro" id="IPR004154">
    <property type="entry name" value="Anticodon-bd"/>
</dbReference>
<feature type="compositionally biased region" description="Basic and acidic residues" evidence="15">
    <location>
        <begin position="303"/>
        <end position="313"/>
    </location>
</feature>
<keyword evidence="6" id="KW-0547">Nucleotide-binding</keyword>
<organism evidence="17 18">
    <name type="scientific">Lomentospora prolificans</name>
    <dbReference type="NCBI Taxonomy" id="41688"/>
    <lineage>
        <taxon>Eukaryota</taxon>
        <taxon>Fungi</taxon>
        <taxon>Dikarya</taxon>
        <taxon>Ascomycota</taxon>
        <taxon>Pezizomycotina</taxon>
        <taxon>Sordariomycetes</taxon>
        <taxon>Hypocreomycetidae</taxon>
        <taxon>Microascales</taxon>
        <taxon>Microascaceae</taxon>
        <taxon>Lomentospora</taxon>
    </lineage>
</organism>
<dbReference type="VEuPathDB" id="FungiDB:jhhlp_007123"/>
<dbReference type="Proteomes" id="UP000233524">
    <property type="component" value="Unassembled WGS sequence"/>
</dbReference>
<dbReference type="PROSITE" id="PS50862">
    <property type="entry name" value="AA_TRNA_LIGASE_II"/>
    <property type="match status" value="1"/>
</dbReference>
<evidence type="ECO:0000259" key="16">
    <source>
        <dbReference type="PROSITE" id="PS50862"/>
    </source>
</evidence>
<dbReference type="GO" id="GO:0005829">
    <property type="term" value="C:cytosol"/>
    <property type="evidence" value="ECO:0007669"/>
    <property type="project" value="TreeGrafter"/>
</dbReference>
<keyword evidence="5" id="KW-0436">Ligase</keyword>
<evidence type="ECO:0000256" key="5">
    <source>
        <dbReference type="ARBA" id="ARBA00022598"/>
    </source>
</evidence>
<evidence type="ECO:0000256" key="9">
    <source>
        <dbReference type="ARBA" id="ARBA00023146"/>
    </source>
</evidence>
<dbReference type="InterPro" id="IPR004516">
    <property type="entry name" value="HisRS/HisZ"/>
</dbReference>
<feature type="binding site" evidence="14">
    <location>
        <position position="127"/>
    </location>
    <ligand>
        <name>L-histidine</name>
        <dbReference type="ChEBI" id="CHEBI:57595"/>
    </ligand>
</feature>
<dbReference type="CDD" id="cd00773">
    <property type="entry name" value="HisRS-like_core"/>
    <property type="match status" value="1"/>
</dbReference>
<keyword evidence="18" id="KW-1185">Reference proteome</keyword>
<name>A0A2N3N1S0_9PEZI</name>
<dbReference type="InterPro" id="IPR036621">
    <property type="entry name" value="Anticodon-bd_dom_sf"/>
</dbReference>
<evidence type="ECO:0000256" key="14">
    <source>
        <dbReference type="PIRSR" id="PIRSR001549-1"/>
    </source>
</evidence>
<dbReference type="FunCoup" id="A0A2N3N1S0">
    <property type="interactions" value="849"/>
</dbReference>
<feature type="binding site" evidence="14">
    <location>
        <position position="281"/>
    </location>
    <ligand>
        <name>L-histidine</name>
        <dbReference type="ChEBI" id="CHEBI:57595"/>
    </ligand>
</feature>
<evidence type="ECO:0000256" key="10">
    <source>
        <dbReference type="ARBA" id="ARBA00030619"/>
    </source>
</evidence>
<comment type="caution">
    <text evidence="17">The sequence shown here is derived from an EMBL/GenBank/DDBJ whole genome shotgun (WGS) entry which is preliminary data.</text>
</comment>
<dbReference type="InterPro" id="IPR045864">
    <property type="entry name" value="aa-tRNA-synth_II/BPL/LPL"/>
</dbReference>
<evidence type="ECO:0000256" key="7">
    <source>
        <dbReference type="ARBA" id="ARBA00022840"/>
    </source>
</evidence>
<feature type="binding site" evidence="14">
    <location>
        <begin position="285"/>
        <end position="286"/>
    </location>
    <ligand>
        <name>L-histidine</name>
        <dbReference type="ChEBI" id="CHEBI:57595"/>
    </ligand>
</feature>
<dbReference type="STRING" id="41688.A0A2N3N1S0"/>
<reference evidence="17 18" key="1">
    <citation type="journal article" date="2017" name="G3 (Bethesda)">
        <title>First Draft Genome Sequence of the Pathogenic Fungus Lomentospora prolificans (Formerly Scedosporium prolificans).</title>
        <authorList>
            <person name="Luo R."/>
            <person name="Zimin A."/>
            <person name="Workman R."/>
            <person name="Fan Y."/>
            <person name="Pertea G."/>
            <person name="Grossman N."/>
            <person name="Wear M.P."/>
            <person name="Jia B."/>
            <person name="Miller H."/>
            <person name="Casadevall A."/>
            <person name="Timp W."/>
            <person name="Zhang S.X."/>
            <person name="Salzberg S.L."/>
        </authorList>
    </citation>
    <scope>NUCLEOTIDE SEQUENCE [LARGE SCALE GENOMIC DNA]</scope>
    <source>
        <strain evidence="17 18">JHH-5317</strain>
    </source>
</reference>
<evidence type="ECO:0000256" key="11">
    <source>
        <dbReference type="ARBA" id="ARBA00047639"/>
    </source>
</evidence>
<evidence type="ECO:0000256" key="6">
    <source>
        <dbReference type="ARBA" id="ARBA00022741"/>
    </source>
</evidence>
<dbReference type="PANTHER" id="PTHR11476">
    <property type="entry name" value="HISTIDYL-TRNA SYNTHETASE"/>
    <property type="match status" value="1"/>
</dbReference>
<dbReference type="InterPro" id="IPR041715">
    <property type="entry name" value="HisRS-like_core"/>
</dbReference>
<dbReference type="GO" id="GO:0004821">
    <property type="term" value="F:histidine-tRNA ligase activity"/>
    <property type="evidence" value="ECO:0007669"/>
    <property type="project" value="UniProtKB-EC"/>
</dbReference>
<evidence type="ECO:0000313" key="18">
    <source>
        <dbReference type="Proteomes" id="UP000233524"/>
    </source>
</evidence>
<keyword evidence="4" id="KW-0963">Cytoplasm</keyword>
<dbReference type="InterPro" id="IPR006195">
    <property type="entry name" value="aa-tRNA-synth_II"/>
</dbReference>
<dbReference type="GO" id="GO:0032543">
    <property type="term" value="P:mitochondrial translation"/>
    <property type="evidence" value="ECO:0007669"/>
    <property type="project" value="TreeGrafter"/>
</dbReference>
<evidence type="ECO:0000313" key="17">
    <source>
        <dbReference type="EMBL" id="PKS06375.1"/>
    </source>
</evidence>
<keyword evidence="7" id="KW-0067">ATP-binding</keyword>
<dbReference type="PIRSF" id="PIRSF001549">
    <property type="entry name" value="His-tRNA_synth"/>
    <property type="match status" value="1"/>
</dbReference>
<dbReference type="AlphaFoldDB" id="A0A2N3N1S0"/>
<evidence type="ECO:0000256" key="1">
    <source>
        <dbReference type="ARBA" id="ARBA00004496"/>
    </source>
</evidence>
<comment type="subcellular location">
    <subcellularLocation>
        <location evidence="1">Cytoplasm</location>
    </subcellularLocation>
</comment>
<dbReference type="HAMAP" id="MF_00127">
    <property type="entry name" value="His_tRNA_synth"/>
    <property type="match status" value="1"/>
</dbReference>
<dbReference type="GO" id="GO:0006427">
    <property type="term" value="P:histidyl-tRNA aminoacylation"/>
    <property type="evidence" value="ECO:0007669"/>
    <property type="project" value="InterPro"/>
</dbReference>
<evidence type="ECO:0000256" key="13">
    <source>
        <dbReference type="ARBA" id="ARBA00067413"/>
    </source>
</evidence>
<dbReference type="SUPFAM" id="SSF55681">
    <property type="entry name" value="Class II aaRS and biotin synthetases"/>
    <property type="match status" value="1"/>
</dbReference>
<dbReference type="InParanoid" id="A0A2N3N1S0"/>
<comment type="function">
    <text evidence="12">Catalyzes the aminoacylation of histidyl-tRNA in both the cytoplasm and the mitochondrion.</text>
</comment>
<dbReference type="GO" id="GO:0005739">
    <property type="term" value="C:mitochondrion"/>
    <property type="evidence" value="ECO:0007669"/>
    <property type="project" value="TreeGrafter"/>
</dbReference>
<dbReference type="InterPro" id="IPR015807">
    <property type="entry name" value="His-tRNA-ligase"/>
</dbReference>
<dbReference type="FunFam" id="3.40.50.800:FF:000015">
    <property type="entry name" value="Histidyl-tRNA synthetase, mitochondrial"/>
    <property type="match status" value="1"/>
</dbReference>
<feature type="region of interest" description="Disordered" evidence="15">
    <location>
        <begin position="301"/>
        <end position="338"/>
    </location>
</feature>
<dbReference type="Pfam" id="PF03129">
    <property type="entry name" value="HGTP_anticodon"/>
    <property type="match status" value="1"/>
</dbReference>
<dbReference type="OrthoDB" id="1906957at2759"/>
<evidence type="ECO:0000256" key="15">
    <source>
        <dbReference type="SAM" id="MobiDB-lite"/>
    </source>
</evidence>
<dbReference type="Gene3D" id="3.30.930.10">
    <property type="entry name" value="Bira Bifunctional Protein, Domain 2"/>
    <property type="match status" value="1"/>
</dbReference>
<comment type="similarity">
    <text evidence="2">Belongs to the class-II aminoacyl-tRNA synthetase family.</text>
</comment>
<feature type="binding site" evidence="14">
    <location>
        <begin position="83"/>
        <end position="85"/>
    </location>
    <ligand>
        <name>L-histidine</name>
        <dbReference type="ChEBI" id="CHEBI:57595"/>
    </ligand>
</feature>
<dbReference type="GO" id="GO:0003723">
    <property type="term" value="F:RNA binding"/>
    <property type="evidence" value="ECO:0007669"/>
    <property type="project" value="TreeGrafter"/>
</dbReference>
<evidence type="ECO:0000256" key="4">
    <source>
        <dbReference type="ARBA" id="ARBA00022490"/>
    </source>
</evidence>
<dbReference type="CDD" id="cd00859">
    <property type="entry name" value="HisRS_anticodon"/>
    <property type="match status" value="1"/>
</dbReference>
<feature type="binding site" evidence="14">
    <location>
        <position position="111"/>
    </location>
    <ligand>
        <name>L-histidine</name>
        <dbReference type="ChEBI" id="CHEBI:57595"/>
    </ligand>
</feature>